<dbReference type="AlphaFoldDB" id="A0A4D7AR57"/>
<organism evidence="1 2">
    <name type="scientific">Dysosmobacter welbionis</name>
    <dbReference type="NCBI Taxonomy" id="2093857"/>
    <lineage>
        <taxon>Bacteria</taxon>
        <taxon>Bacillati</taxon>
        <taxon>Bacillota</taxon>
        <taxon>Clostridia</taxon>
        <taxon>Eubacteriales</taxon>
        <taxon>Oscillospiraceae</taxon>
        <taxon>Dysosmobacter</taxon>
    </lineage>
</organism>
<dbReference type="EMBL" id="CP034413">
    <property type="protein sequence ID" value="QCI57910.1"/>
    <property type="molecule type" value="Genomic_DNA"/>
</dbReference>
<evidence type="ECO:0000313" key="2">
    <source>
        <dbReference type="Proteomes" id="UP000298642"/>
    </source>
</evidence>
<keyword evidence="2" id="KW-1185">Reference proteome</keyword>
<gene>
    <name evidence="1" type="ORF">EIO64_00590</name>
</gene>
<sequence length="65" mass="7550">MLLPKDPYILLSFLNARLRDQYADLEDLCASLDADEQSLRETLAGVDYRYDPVYHQFIPITSKEV</sequence>
<reference evidence="2" key="1">
    <citation type="submission" date="2018-12" db="EMBL/GenBank/DDBJ databases">
        <title>Dusodibacter welbiota gen. nov., sp. nov., isolated from human faeces and emended description of the Oscillibacter genus.</title>
        <authorList>
            <person name="Le Roy T."/>
            <person name="Van der Smissen P."/>
            <person name="Delzenne N."/>
            <person name="Muccioli G."/>
            <person name="Collet J.F."/>
            <person name="Cani P.D."/>
        </authorList>
    </citation>
    <scope>NUCLEOTIDE SEQUENCE [LARGE SCALE GENOMIC DNA]</scope>
    <source>
        <strain evidence="2">J115</strain>
    </source>
</reference>
<accession>A0A4D7AR57</accession>
<evidence type="ECO:0000313" key="1">
    <source>
        <dbReference type="EMBL" id="QCI57910.1"/>
    </source>
</evidence>
<name>A0A4D7AR57_9FIRM</name>
<dbReference type="InterPro" id="IPR025346">
    <property type="entry name" value="DUF4250"/>
</dbReference>
<dbReference type="Pfam" id="PF14056">
    <property type="entry name" value="DUF4250"/>
    <property type="match status" value="1"/>
</dbReference>
<protein>
    <submittedName>
        <fullName evidence="1">DUF4250 domain-containing protein</fullName>
    </submittedName>
</protein>
<dbReference type="KEGG" id="obj:EIO64_00590"/>
<dbReference type="Proteomes" id="UP000298642">
    <property type="component" value="Chromosome"/>
</dbReference>
<proteinExistence type="predicted"/>
<dbReference type="GeneID" id="89521230"/>
<dbReference type="RefSeq" id="WP_025544731.1">
    <property type="nucleotide sequence ID" value="NZ_CAUWCU010000005.1"/>
</dbReference>